<feature type="compositionally biased region" description="Acidic residues" evidence="1">
    <location>
        <begin position="115"/>
        <end position="124"/>
    </location>
</feature>
<dbReference type="Proteomes" id="UP000604046">
    <property type="component" value="Unassembled WGS sequence"/>
</dbReference>
<gene>
    <name evidence="3" type="ORF">SNAT2548_LOCUS21546</name>
</gene>
<accession>A0A812QN90</accession>
<dbReference type="OrthoDB" id="435384at2759"/>
<organism evidence="3 4">
    <name type="scientific">Symbiodinium natans</name>
    <dbReference type="NCBI Taxonomy" id="878477"/>
    <lineage>
        <taxon>Eukaryota</taxon>
        <taxon>Sar</taxon>
        <taxon>Alveolata</taxon>
        <taxon>Dinophyceae</taxon>
        <taxon>Suessiales</taxon>
        <taxon>Symbiodiniaceae</taxon>
        <taxon>Symbiodinium</taxon>
    </lineage>
</organism>
<comment type="caution">
    <text evidence="3">The sequence shown here is derived from an EMBL/GenBank/DDBJ whole genome shotgun (WGS) entry which is preliminary data.</text>
</comment>
<feature type="region of interest" description="Disordered" evidence="1">
    <location>
        <begin position="108"/>
        <end position="127"/>
    </location>
</feature>
<reference evidence="3" key="1">
    <citation type="submission" date="2021-02" db="EMBL/GenBank/DDBJ databases">
        <authorList>
            <person name="Dougan E. K."/>
            <person name="Rhodes N."/>
            <person name="Thang M."/>
            <person name="Chan C."/>
        </authorList>
    </citation>
    <scope>NUCLEOTIDE SEQUENCE</scope>
</reference>
<sequence length="271" mass="29766">MSGLSSWWASSTTSRRHGTITVRELSAGTDVDKLGFCVPSLPPQPVVVKRVEPQTWAAAQELRAGDVLIQLNDVPTCEMTRQQFLESMKTRPLSFKFVVNPLRSSRRRSFSAEEKDCDSDDDAPSDTSLHVEEADSVQMEAPSGLSAEKCRRSVSDWYAEEETARDVRKKSLTSWYLDGDRMPDTASQLTAVHRMSLTGDPEELVSDASGEAAELGNMLQAALSEDDLGALLRVIARAQSQGIIADVLEVAQFKAQELQSRLAEAATQAEF</sequence>
<name>A0A812QN90_9DINO</name>
<evidence type="ECO:0000313" key="4">
    <source>
        <dbReference type="Proteomes" id="UP000604046"/>
    </source>
</evidence>
<dbReference type="Pfam" id="PF00595">
    <property type="entry name" value="PDZ"/>
    <property type="match status" value="1"/>
</dbReference>
<dbReference type="Gene3D" id="2.30.42.10">
    <property type="match status" value="1"/>
</dbReference>
<dbReference type="SUPFAM" id="SSF50156">
    <property type="entry name" value="PDZ domain-like"/>
    <property type="match status" value="1"/>
</dbReference>
<dbReference type="InterPro" id="IPR001478">
    <property type="entry name" value="PDZ"/>
</dbReference>
<feature type="domain" description="PDZ" evidence="2">
    <location>
        <begin position="19"/>
        <end position="103"/>
    </location>
</feature>
<dbReference type="EMBL" id="CAJNDS010002256">
    <property type="protein sequence ID" value="CAE7395556.1"/>
    <property type="molecule type" value="Genomic_DNA"/>
</dbReference>
<dbReference type="PROSITE" id="PS50106">
    <property type="entry name" value="PDZ"/>
    <property type="match status" value="1"/>
</dbReference>
<evidence type="ECO:0000313" key="3">
    <source>
        <dbReference type="EMBL" id="CAE7395556.1"/>
    </source>
</evidence>
<evidence type="ECO:0000259" key="2">
    <source>
        <dbReference type="PROSITE" id="PS50106"/>
    </source>
</evidence>
<proteinExistence type="predicted"/>
<evidence type="ECO:0000256" key="1">
    <source>
        <dbReference type="SAM" id="MobiDB-lite"/>
    </source>
</evidence>
<keyword evidence="4" id="KW-1185">Reference proteome</keyword>
<dbReference type="AlphaFoldDB" id="A0A812QN90"/>
<dbReference type="InterPro" id="IPR036034">
    <property type="entry name" value="PDZ_sf"/>
</dbReference>
<protein>
    <recommendedName>
        <fullName evidence="2">PDZ domain-containing protein</fullName>
    </recommendedName>
</protein>